<sequence>MKMYDCKADGISFGKILLDDRFKSICHFGKLRKRSEE</sequence>
<organism evidence="1 2">
    <name type="scientific">Candidatus Enterovibrio escicola</name>
    <dbReference type="NCBI Taxonomy" id="1927127"/>
    <lineage>
        <taxon>Bacteria</taxon>
        <taxon>Pseudomonadati</taxon>
        <taxon>Pseudomonadota</taxon>
        <taxon>Gammaproteobacteria</taxon>
        <taxon>Vibrionales</taxon>
        <taxon>Vibrionaceae</taxon>
        <taxon>Enterovibrio</taxon>
    </lineage>
</organism>
<evidence type="ECO:0000313" key="1">
    <source>
        <dbReference type="EMBL" id="PCS22322.1"/>
    </source>
</evidence>
<evidence type="ECO:0000313" key="2">
    <source>
        <dbReference type="Proteomes" id="UP000219020"/>
    </source>
</evidence>
<dbReference type="EMBL" id="NBYY01000022">
    <property type="protein sequence ID" value="PCS22322.1"/>
    <property type="molecule type" value="Genomic_DNA"/>
</dbReference>
<dbReference type="Proteomes" id="UP000219020">
    <property type="component" value="Unassembled WGS sequence"/>
</dbReference>
<keyword evidence="2" id="KW-1185">Reference proteome</keyword>
<dbReference type="AlphaFoldDB" id="A0A2A5T2D7"/>
<reference evidence="2" key="1">
    <citation type="submission" date="2017-04" db="EMBL/GenBank/DDBJ databases">
        <title>Genome evolution of the luminous symbionts of deep sea anglerfish.</title>
        <authorList>
            <person name="Hendry T.A."/>
        </authorList>
    </citation>
    <scope>NUCLEOTIDE SEQUENCE [LARGE SCALE GENOMIC DNA]</scope>
</reference>
<name>A0A2A5T2D7_9GAMM</name>
<protein>
    <submittedName>
        <fullName evidence="1">Uncharacterized protein</fullName>
    </submittedName>
</protein>
<comment type="caution">
    <text evidence="1">The sequence shown here is derived from an EMBL/GenBank/DDBJ whole genome shotgun (WGS) entry which is preliminary data.</text>
</comment>
<proteinExistence type="predicted"/>
<accession>A0A2A5T2D7</accession>
<gene>
    <name evidence="1" type="ORF">BTN49_2051</name>
</gene>